<name>D8Q7C6_SCHCM</name>
<gene>
    <name evidence="2" type="ORF">SCHCODRAFT_85346</name>
</gene>
<keyword evidence="3" id="KW-1185">Reference proteome</keyword>
<proteinExistence type="predicted"/>
<evidence type="ECO:0000313" key="3">
    <source>
        <dbReference type="Proteomes" id="UP000007431"/>
    </source>
</evidence>
<dbReference type="Proteomes" id="UP000007431">
    <property type="component" value="Unassembled WGS sequence"/>
</dbReference>
<feature type="compositionally biased region" description="Basic and acidic residues" evidence="1">
    <location>
        <begin position="1"/>
        <end position="16"/>
    </location>
</feature>
<protein>
    <submittedName>
        <fullName evidence="2">Expressed protein</fullName>
    </submittedName>
</protein>
<dbReference type="EMBL" id="GL377307">
    <property type="protein sequence ID" value="EFI96395.1"/>
    <property type="molecule type" value="Genomic_DNA"/>
</dbReference>
<sequence>MRSLRQDVDDLLRGEADGIGQGEDAEVAQQGFGAPSQGAYEEPWLDERDNRSDDSTEQSKHDAPLYACFTWDQWAPERTRLMEEIIPSVLLRYVHGGRAVYPQRITRPEGEERKCLNVLDFNERIKPERRGLPHHQDVWFGRARSAQASVNSYTDAGAYEELKRWYAYGRVDIPQLAPGEMATYVCTRANVVDEPALFAKTLKTSLPYRRSVRAVEEEFHALELDQHRIIGFRRDVGDLTVFAF</sequence>
<dbReference type="GeneID" id="9587423"/>
<feature type="region of interest" description="Disordered" evidence="1">
    <location>
        <begin position="1"/>
        <end position="59"/>
    </location>
</feature>
<dbReference type="OrthoDB" id="10312908at2759"/>
<dbReference type="InParanoid" id="D8Q7C6"/>
<dbReference type="RefSeq" id="XP_003031298.1">
    <property type="nucleotide sequence ID" value="XM_003031252.1"/>
</dbReference>
<evidence type="ECO:0000256" key="1">
    <source>
        <dbReference type="SAM" id="MobiDB-lite"/>
    </source>
</evidence>
<organism evidence="3">
    <name type="scientific">Schizophyllum commune (strain H4-8 / FGSC 9210)</name>
    <name type="common">Split gill fungus</name>
    <dbReference type="NCBI Taxonomy" id="578458"/>
    <lineage>
        <taxon>Eukaryota</taxon>
        <taxon>Fungi</taxon>
        <taxon>Dikarya</taxon>
        <taxon>Basidiomycota</taxon>
        <taxon>Agaricomycotina</taxon>
        <taxon>Agaricomycetes</taxon>
        <taxon>Agaricomycetidae</taxon>
        <taxon>Agaricales</taxon>
        <taxon>Schizophyllaceae</taxon>
        <taxon>Schizophyllum</taxon>
    </lineage>
</organism>
<dbReference type="AlphaFoldDB" id="D8Q7C6"/>
<reference evidence="2 3" key="1">
    <citation type="journal article" date="2010" name="Nat. Biotechnol.">
        <title>Genome sequence of the model mushroom Schizophyllum commune.</title>
        <authorList>
            <person name="Ohm R.A."/>
            <person name="de Jong J.F."/>
            <person name="Lugones L.G."/>
            <person name="Aerts A."/>
            <person name="Kothe E."/>
            <person name="Stajich J.E."/>
            <person name="de Vries R.P."/>
            <person name="Record E."/>
            <person name="Levasseur A."/>
            <person name="Baker S.E."/>
            <person name="Bartholomew K.A."/>
            <person name="Coutinho P.M."/>
            <person name="Erdmann S."/>
            <person name="Fowler T.J."/>
            <person name="Gathman A.C."/>
            <person name="Lombard V."/>
            <person name="Henrissat B."/>
            <person name="Knabe N."/>
            <person name="Kuees U."/>
            <person name="Lilly W.W."/>
            <person name="Lindquist E."/>
            <person name="Lucas S."/>
            <person name="Magnuson J.K."/>
            <person name="Piumi F."/>
            <person name="Raudaskoski M."/>
            <person name="Salamov A."/>
            <person name="Schmutz J."/>
            <person name="Schwarze F.W.M.R."/>
            <person name="vanKuyk P.A."/>
            <person name="Horton J.S."/>
            <person name="Grigoriev I.V."/>
            <person name="Woesten H.A.B."/>
        </authorList>
    </citation>
    <scope>NUCLEOTIDE SEQUENCE [LARGE SCALE GENOMIC DNA]</scope>
    <source>
        <strain evidence="3">H4-8 / FGSC 9210</strain>
    </source>
</reference>
<feature type="compositionally biased region" description="Basic and acidic residues" evidence="1">
    <location>
        <begin position="45"/>
        <end position="59"/>
    </location>
</feature>
<dbReference type="HOGENOM" id="CLU_1138557_0_0_1"/>
<dbReference type="KEGG" id="scm:SCHCO_02668879"/>
<evidence type="ECO:0000313" key="2">
    <source>
        <dbReference type="EMBL" id="EFI96395.1"/>
    </source>
</evidence>
<dbReference type="VEuPathDB" id="FungiDB:SCHCODRAFT_02668879"/>
<accession>D8Q7C6</accession>